<dbReference type="Proteomes" id="UP000317318">
    <property type="component" value="Chromosome"/>
</dbReference>
<dbReference type="GO" id="GO:0051539">
    <property type="term" value="F:4 iron, 4 sulfur cluster binding"/>
    <property type="evidence" value="ECO:0007669"/>
    <property type="project" value="UniProtKB-KW"/>
</dbReference>
<evidence type="ECO:0000256" key="4">
    <source>
        <dbReference type="ARBA" id="ARBA00023004"/>
    </source>
</evidence>
<evidence type="ECO:0000256" key="1">
    <source>
        <dbReference type="ARBA" id="ARBA00022485"/>
    </source>
</evidence>
<organism evidence="8 9">
    <name type="scientific">Stratiformator vulcanicus</name>
    <dbReference type="NCBI Taxonomy" id="2527980"/>
    <lineage>
        <taxon>Bacteria</taxon>
        <taxon>Pseudomonadati</taxon>
        <taxon>Planctomycetota</taxon>
        <taxon>Planctomycetia</taxon>
        <taxon>Planctomycetales</taxon>
        <taxon>Planctomycetaceae</taxon>
        <taxon>Stratiformator</taxon>
    </lineage>
</organism>
<reference evidence="8 9" key="1">
    <citation type="submission" date="2019-02" db="EMBL/GenBank/DDBJ databases">
        <title>Deep-cultivation of Planctomycetes and their phenomic and genomic characterization uncovers novel biology.</title>
        <authorList>
            <person name="Wiegand S."/>
            <person name="Jogler M."/>
            <person name="Boedeker C."/>
            <person name="Pinto D."/>
            <person name="Vollmers J."/>
            <person name="Rivas-Marin E."/>
            <person name="Kohn T."/>
            <person name="Peeters S.H."/>
            <person name="Heuer A."/>
            <person name="Rast P."/>
            <person name="Oberbeckmann S."/>
            <person name="Bunk B."/>
            <person name="Jeske O."/>
            <person name="Meyerdierks A."/>
            <person name="Storesund J.E."/>
            <person name="Kallscheuer N."/>
            <person name="Luecker S."/>
            <person name="Lage O.M."/>
            <person name="Pohl T."/>
            <person name="Merkel B.J."/>
            <person name="Hornburger P."/>
            <person name="Mueller R.-W."/>
            <person name="Bruemmer F."/>
            <person name="Labrenz M."/>
            <person name="Spormann A.M."/>
            <person name="Op den Camp H."/>
            <person name="Overmann J."/>
            <person name="Amann R."/>
            <person name="Jetten M.S.M."/>
            <person name="Mascher T."/>
            <person name="Medema M.H."/>
            <person name="Devos D.P."/>
            <person name="Kaster A.-K."/>
            <person name="Ovreas L."/>
            <person name="Rohde M."/>
            <person name="Galperin M.Y."/>
            <person name="Jogler C."/>
        </authorList>
    </citation>
    <scope>NUCLEOTIDE SEQUENCE [LARGE SCALE GENOMIC DNA]</scope>
    <source>
        <strain evidence="8 9">Pan189</strain>
    </source>
</reference>
<accession>A0A517QYG9</accession>
<evidence type="ECO:0000259" key="7">
    <source>
        <dbReference type="Pfam" id="PF25275"/>
    </source>
</evidence>
<evidence type="ECO:0000256" key="6">
    <source>
        <dbReference type="SAM" id="SignalP"/>
    </source>
</evidence>
<sequence length="719" mass="80524" precursor="true">MCGINQYTTHVEVSSQMSLRLLMTFAVAICFAPASNFNVAHAADDQPEVVIYGGTSAGIIAAVQLKKMGKSVVVIEPTDRIGGLTTGGLGQTDIGNKQAVGGLSRQFYRDVRTYYQDPANWKWQKKEEYRSGGQSQTAEEEDTMWTFEPSAALKILQGYVDEHDIRVEYNTSIDEVMIESDEDSGPVIKLVLASSGQIYEPKIVIDATYEGDLLPLAKVSFTVGREGIDKYDESFAGVQTEGPKAGNHNFVKGVDPYVTPGDPSSGLLPFVDPKGPGKEGSADHRVQAYCFRMCLTDHPENRIPFAKPEGYDEQWYELLFRNFEAGETRVPWINSAMPNRKTDTNNKQGFSTDFIGQNYQYPEGDAKTRQEIIERHRLYQKGLMWSLAYHPRIPKKIRDQVSRWGTCKDEFESEDGWQQQLYIREARRMIGAYVMTQHHCTGDAIVEDSVGLAAYGMDSHHMQRYVTPEGHVRNEGNIQAHVAGPYPISYKSLVPKRTECTNLLVPVCLSSSHIAFGSIRMEPVFMTLGQSAATAAAMAIDADVAVQDVDYKKLRERLVKDKQRLTGRNQKVVPVGSLKGIILDDVGLLGAGPEVHWIETESNSQRVGSAYFHDGNTHKNRLMAQFSTKEFEPGRFEVRVAYAPHSNRAQAVPIRIWDGENELAKLTLNQRKRPDIDGLFQRLGRYRFENEVIVQITNDDTNGYVVVDAVQLLPIDDKD</sequence>
<dbReference type="EMBL" id="CP036268">
    <property type="protein sequence ID" value="QDT36682.1"/>
    <property type="molecule type" value="Genomic_DNA"/>
</dbReference>
<keyword evidence="6" id="KW-0732">Signal</keyword>
<dbReference type="GO" id="GO:0046872">
    <property type="term" value="F:metal ion binding"/>
    <property type="evidence" value="ECO:0007669"/>
    <property type="project" value="UniProtKB-KW"/>
</dbReference>
<dbReference type="InterPro" id="IPR036188">
    <property type="entry name" value="FAD/NAD-bd_sf"/>
</dbReference>
<evidence type="ECO:0000256" key="5">
    <source>
        <dbReference type="ARBA" id="ARBA00023014"/>
    </source>
</evidence>
<feature type="chain" id="PRO_5021979488" evidence="6">
    <location>
        <begin position="43"/>
        <end position="719"/>
    </location>
</feature>
<gene>
    <name evidence="8" type="ORF">Pan189_10440</name>
</gene>
<dbReference type="SUPFAM" id="SSF51905">
    <property type="entry name" value="FAD/NAD(P)-binding domain"/>
    <property type="match status" value="1"/>
</dbReference>
<keyword evidence="1" id="KW-0004">4Fe-4S</keyword>
<proteinExistence type="predicted"/>
<dbReference type="KEGG" id="svp:Pan189_10440"/>
<evidence type="ECO:0000313" key="8">
    <source>
        <dbReference type="EMBL" id="QDT36682.1"/>
    </source>
</evidence>
<dbReference type="Pfam" id="PF12831">
    <property type="entry name" value="FAD_oxidored"/>
    <property type="match status" value="1"/>
</dbReference>
<evidence type="ECO:0000313" key="9">
    <source>
        <dbReference type="Proteomes" id="UP000317318"/>
    </source>
</evidence>
<name>A0A517QYG9_9PLAN</name>
<dbReference type="AlphaFoldDB" id="A0A517QYG9"/>
<evidence type="ECO:0000256" key="2">
    <source>
        <dbReference type="ARBA" id="ARBA00022723"/>
    </source>
</evidence>
<feature type="signal peptide" evidence="6">
    <location>
        <begin position="1"/>
        <end position="42"/>
    </location>
</feature>
<dbReference type="GO" id="GO:0016491">
    <property type="term" value="F:oxidoreductase activity"/>
    <property type="evidence" value="ECO:0007669"/>
    <property type="project" value="UniProtKB-KW"/>
</dbReference>
<evidence type="ECO:0000256" key="3">
    <source>
        <dbReference type="ARBA" id="ARBA00023002"/>
    </source>
</evidence>
<dbReference type="InterPro" id="IPR039650">
    <property type="entry name" value="HdrA-like"/>
</dbReference>
<dbReference type="PANTHER" id="PTHR43498:SF1">
    <property type="entry name" value="COB--COM HETERODISULFIDE REDUCTASE IRON-SULFUR SUBUNIT A"/>
    <property type="match status" value="1"/>
</dbReference>
<dbReference type="Gene3D" id="3.50.50.60">
    <property type="entry name" value="FAD/NAD(P)-binding domain"/>
    <property type="match status" value="1"/>
</dbReference>
<keyword evidence="9" id="KW-1185">Reference proteome</keyword>
<keyword evidence="2" id="KW-0479">Metal-binding</keyword>
<dbReference type="InterPro" id="IPR033803">
    <property type="entry name" value="CBD-like_Golvesin-Xly"/>
</dbReference>
<keyword evidence="3" id="KW-0560">Oxidoreductase</keyword>
<protein>
    <submittedName>
        <fullName evidence="8">FAD dependent oxidoreductase</fullName>
    </submittedName>
</protein>
<dbReference type="Pfam" id="PF25275">
    <property type="entry name" value="Golvesin_C"/>
    <property type="match status" value="1"/>
</dbReference>
<dbReference type="PANTHER" id="PTHR43498">
    <property type="entry name" value="FERREDOXIN:COB-COM HETERODISULFIDE REDUCTASE SUBUNIT A"/>
    <property type="match status" value="1"/>
</dbReference>
<keyword evidence="4" id="KW-0408">Iron</keyword>
<feature type="domain" description="Golvesin/Xly CBD-like" evidence="7">
    <location>
        <begin position="596"/>
        <end position="712"/>
    </location>
</feature>
<keyword evidence="5" id="KW-0411">Iron-sulfur</keyword>